<dbReference type="Proteomes" id="UP000476310">
    <property type="component" value="Unassembled WGS sequence"/>
</dbReference>
<feature type="domain" description="Lantibiotic dehydratase N-terminal" evidence="1">
    <location>
        <begin position="3"/>
        <end position="203"/>
    </location>
</feature>
<gene>
    <name evidence="2" type="ORF">G4H13_26100</name>
</gene>
<organism evidence="2 3">
    <name type="scientific">Streptomyces rhizosphaericus</name>
    <dbReference type="NCBI Taxonomy" id="114699"/>
    <lineage>
        <taxon>Bacteria</taxon>
        <taxon>Bacillati</taxon>
        <taxon>Actinomycetota</taxon>
        <taxon>Actinomycetes</taxon>
        <taxon>Kitasatosporales</taxon>
        <taxon>Streptomycetaceae</taxon>
        <taxon>Streptomyces</taxon>
        <taxon>Streptomyces violaceusniger group</taxon>
    </lineage>
</organism>
<evidence type="ECO:0000313" key="2">
    <source>
        <dbReference type="EMBL" id="NEW73739.1"/>
    </source>
</evidence>
<comment type="caution">
    <text evidence="2">The sequence shown here is derived from an EMBL/GenBank/DDBJ whole genome shotgun (WGS) entry which is preliminary data.</text>
</comment>
<sequence>MWADDTFRQAVSGASPDLTRQVQSILDGRSPKVRRARRAVLAIARYAIRYTRRSTPYGMFAGVALAEFGDTTEVCIGNRHQVVARPDPVVLDAVISDWEADGERMADAEVCVNNLVQQRGGRVYVPSEGASEFSLALTPVVALVLETARSPIRYSALADKLAAEFPNTAERHRSRLLAQLLRVRLLRSSLRAPATVVDPTESLPPGFRGTAWNSPAAPDVRLDATVRLPQAVLTEAETAATLLTRLATHPTGTPVWRRYAERFADRYGEGVEVPLELVTDSEKGLGFPEGFGQVSEPPRAMTRRDRLLLELAGTAAVEGSRAVILSGATIEQLEAAAGKPGVTPPHLELGMQVHANSTCALDRGNFRLQVSAVSRAAGSMTGRFWHLFPGASAAYASLPTVEPGAELAQLSFHAGRVPADLLTRAPHVLPRLVSVGEFRHRTKEVLFPSDLAVGLRDGRLYLAEAATGTHLELLAPTALNFLWNNYTPPLARFLAEISRATAPQVTWFDWGAAWTLPFTPALHYRRSILVSARWKVRARDLPDRTATLDQWAEQFHAWMGRFRVPDHVLLAEDDQQLPLDLHQDMHLDLLRAHLDASPTGVATLHDAPPPDSDGWIDGRAHSLVLPLKARS</sequence>
<evidence type="ECO:0000259" key="1">
    <source>
        <dbReference type="Pfam" id="PF04738"/>
    </source>
</evidence>
<name>A0A6G4AM24_9ACTN</name>
<dbReference type="EMBL" id="JAAIKT010000035">
    <property type="protein sequence ID" value="NEW73739.1"/>
    <property type="molecule type" value="Genomic_DNA"/>
</dbReference>
<reference evidence="2" key="1">
    <citation type="submission" date="2020-02" db="EMBL/GenBank/DDBJ databases">
        <title>A new Streptomyces sp. for controlling soil-borne diseases.</title>
        <authorList>
            <person name="Li X."/>
            <person name="Tian Y."/>
            <person name="Gao K."/>
        </authorList>
    </citation>
    <scope>NUCLEOTIDE SEQUENCE [LARGE SCALE GENOMIC DNA]</scope>
    <source>
        <strain evidence="2">0250</strain>
    </source>
</reference>
<keyword evidence="3" id="KW-1185">Reference proteome</keyword>
<accession>A0A6G4AM24</accession>
<evidence type="ECO:0000313" key="3">
    <source>
        <dbReference type="Proteomes" id="UP000476310"/>
    </source>
</evidence>
<feature type="domain" description="Lantibiotic dehydratase N-terminal" evidence="1">
    <location>
        <begin position="214"/>
        <end position="590"/>
    </location>
</feature>
<dbReference type="AlphaFoldDB" id="A0A6G4AM24"/>
<dbReference type="Pfam" id="PF04738">
    <property type="entry name" value="Lant_dehydr_N"/>
    <property type="match status" value="2"/>
</dbReference>
<proteinExistence type="predicted"/>
<protein>
    <submittedName>
        <fullName evidence="2">Lantibiotic dehydratase</fullName>
    </submittedName>
</protein>
<dbReference type="InterPro" id="IPR006827">
    <property type="entry name" value="Lant_deHydtase_N"/>
</dbReference>